<accession>A0ACC2NZA7</accession>
<reference evidence="1" key="1">
    <citation type="submission" date="2023-04" db="EMBL/GenBank/DDBJ databases">
        <title>A chromosome-level genome assembly of the parasitoid wasp Eretmocerus hayati.</title>
        <authorList>
            <person name="Zhong Y."/>
            <person name="Liu S."/>
            <person name="Liu Y."/>
        </authorList>
    </citation>
    <scope>NUCLEOTIDE SEQUENCE</scope>
    <source>
        <strain evidence="1">ZJU_SS_LIU_2023</strain>
    </source>
</reference>
<name>A0ACC2NZA7_9HYME</name>
<sequence length="303" mass="33078">MILTISALTRTSDPENYSRAWHFTGHPAGETQTYWFSRAPRSVGSLSAVIEDYPFMVSLRHAGGHICGGTIISEDTILTAAHCIDNTGITAELLSVKAGSSDVNFLGSWYPVKKLIKHEDYQKPKLESGGNQALDDVALIKLASPIKINNVTTKVVQLLDENDDVQSYKSGTLTGWGYIPAVVKDTSNTTSVQSDGVEPLKKIKTARFPTKLMHVKLDIAPKEKCADLYPSADLRGQFCTYTFGKKVCSGDSGGPLIVNGRQAGIVSWANSACTEDVNSGFFVDVAKYRKWIDKHINTIEKSE</sequence>
<comment type="caution">
    <text evidence="1">The sequence shown here is derived from an EMBL/GenBank/DDBJ whole genome shotgun (WGS) entry which is preliminary data.</text>
</comment>
<dbReference type="EMBL" id="CM056742">
    <property type="protein sequence ID" value="KAJ8676538.1"/>
    <property type="molecule type" value="Genomic_DNA"/>
</dbReference>
<proteinExistence type="predicted"/>
<dbReference type="Proteomes" id="UP001239111">
    <property type="component" value="Chromosome 2"/>
</dbReference>
<organism evidence="1 2">
    <name type="scientific">Eretmocerus hayati</name>
    <dbReference type="NCBI Taxonomy" id="131215"/>
    <lineage>
        <taxon>Eukaryota</taxon>
        <taxon>Metazoa</taxon>
        <taxon>Ecdysozoa</taxon>
        <taxon>Arthropoda</taxon>
        <taxon>Hexapoda</taxon>
        <taxon>Insecta</taxon>
        <taxon>Pterygota</taxon>
        <taxon>Neoptera</taxon>
        <taxon>Endopterygota</taxon>
        <taxon>Hymenoptera</taxon>
        <taxon>Apocrita</taxon>
        <taxon>Proctotrupomorpha</taxon>
        <taxon>Chalcidoidea</taxon>
        <taxon>Aphelinidae</taxon>
        <taxon>Aphelininae</taxon>
        <taxon>Eretmocerus</taxon>
    </lineage>
</organism>
<evidence type="ECO:0000313" key="1">
    <source>
        <dbReference type="EMBL" id="KAJ8676538.1"/>
    </source>
</evidence>
<protein>
    <submittedName>
        <fullName evidence="1">Uncharacterized protein</fullName>
    </submittedName>
</protein>
<evidence type="ECO:0000313" key="2">
    <source>
        <dbReference type="Proteomes" id="UP001239111"/>
    </source>
</evidence>
<keyword evidence="2" id="KW-1185">Reference proteome</keyword>
<gene>
    <name evidence="1" type="ORF">QAD02_012325</name>
</gene>